<reference evidence="2 3" key="2">
    <citation type="submission" date="2016-12" db="EMBL/GenBank/DDBJ databases">
        <title>Diversity of luminous bacteria.</title>
        <authorList>
            <person name="Yoshizawa S."/>
            <person name="Kogure K."/>
        </authorList>
    </citation>
    <scope>NUCLEOTIDE SEQUENCE [LARGE SCALE GENOMIC DNA]</scope>
    <source>
        <strain evidence="2 3">NBRC 105001</strain>
    </source>
</reference>
<organism evidence="2 3">
    <name type="scientific">Aliivibrio sifiae</name>
    <dbReference type="NCBI Taxonomy" id="566293"/>
    <lineage>
        <taxon>Bacteria</taxon>
        <taxon>Pseudomonadati</taxon>
        <taxon>Pseudomonadota</taxon>
        <taxon>Gammaproteobacteria</taxon>
        <taxon>Vibrionales</taxon>
        <taxon>Vibrionaceae</taxon>
        <taxon>Aliivibrio</taxon>
    </lineage>
</organism>
<sequence>MEKFCKSYFEVFSAIELCLDEKLLMPSLSLIYTSIDSLAWITYGDLPVRERYEKWINNYMYRDHHLGATASDLYAARCAILHTLTPDSSLSDNNKARVVMYAWGDSDVNSLKKGIERFSEKEYAALHVDELFSLLKQGVLYLMDDIPDCIYAQERANMHFSSLTTNELKVALGE</sequence>
<accession>A0A2S7X809</accession>
<name>A0A2S7X809_9GAMM</name>
<dbReference type="AlphaFoldDB" id="A0A2S7X809"/>
<dbReference type="OrthoDB" id="5540937at2"/>
<proteinExistence type="predicted"/>
<dbReference type="Proteomes" id="UP001156660">
    <property type="component" value="Unassembled WGS sequence"/>
</dbReference>
<evidence type="ECO:0000313" key="3">
    <source>
        <dbReference type="Proteomes" id="UP000239273"/>
    </source>
</evidence>
<gene>
    <name evidence="2" type="ORF">BTO23_14920</name>
    <name evidence="1" type="ORF">GCM10007855_41270</name>
</gene>
<dbReference type="EMBL" id="BSOU01000034">
    <property type="protein sequence ID" value="GLR77252.1"/>
    <property type="molecule type" value="Genomic_DNA"/>
</dbReference>
<evidence type="ECO:0000313" key="1">
    <source>
        <dbReference type="EMBL" id="GLR77252.1"/>
    </source>
</evidence>
<reference evidence="4" key="3">
    <citation type="journal article" date="2019" name="Int. J. Syst. Evol. Microbiol.">
        <title>The Global Catalogue of Microorganisms (GCM) 10K type strain sequencing project: providing services to taxonomists for standard genome sequencing and annotation.</title>
        <authorList>
            <consortium name="The Broad Institute Genomics Platform"/>
            <consortium name="The Broad Institute Genome Sequencing Center for Infectious Disease"/>
            <person name="Wu L."/>
            <person name="Ma J."/>
        </authorList>
    </citation>
    <scope>NUCLEOTIDE SEQUENCE [LARGE SCALE GENOMIC DNA]</scope>
    <source>
        <strain evidence="4">NBRC 105001</strain>
    </source>
</reference>
<keyword evidence="4" id="KW-1185">Reference proteome</keyword>
<dbReference type="Proteomes" id="UP000239273">
    <property type="component" value="Unassembled WGS sequence"/>
</dbReference>
<reference evidence="1" key="1">
    <citation type="journal article" date="2014" name="Int. J. Syst. Evol. Microbiol.">
        <title>Complete genome of a new Firmicutes species belonging to the dominant human colonic microbiota ('Ruminococcus bicirculans') reveals two chromosomes and a selective capacity to utilize plant glucans.</title>
        <authorList>
            <consortium name="NISC Comparative Sequencing Program"/>
            <person name="Wegmann U."/>
            <person name="Louis P."/>
            <person name="Goesmann A."/>
            <person name="Henrissat B."/>
            <person name="Duncan S.H."/>
            <person name="Flint H.J."/>
        </authorList>
    </citation>
    <scope>NUCLEOTIDE SEQUENCE</scope>
    <source>
        <strain evidence="1">NBRC 105001</strain>
    </source>
</reference>
<evidence type="ECO:0000313" key="2">
    <source>
        <dbReference type="EMBL" id="PQJ87407.1"/>
    </source>
</evidence>
<dbReference type="EMBL" id="MSCP01000002">
    <property type="protein sequence ID" value="PQJ87407.1"/>
    <property type="molecule type" value="Genomic_DNA"/>
</dbReference>
<comment type="caution">
    <text evidence="2">The sequence shown here is derived from an EMBL/GenBank/DDBJ whole genome shotgun (WGS) entry which is preliminary data.</text>
</comment>
<dbReference type="RefSeq" id="WP_105063891.1">
    <property type="nucleotide sequence ID" value="NZ_BSOU01000034.1"/>
</dbReference>
<evidence type="ECO:0000313" key="4">
    <source>
        <dbReference type="Proteomes" id="UP001156660"/>
    </source>
</evidence>
<reference evidence="1" key="4">
    <citation type="submission" date="2023-01" db="EMBL/GenBank/DDBJ databases">
        <title>Draft genome sequence of Aliivibrio sifiae strain NBRC 105001.</title>
        <authorList>
            <person name="Sun Q."/>
            <person name="Mori K."/>
        </authorList>
    </citation>
    <scope>NUCLEOTIDE SEQUENCE</scope>
    <source>
        <strain evidence="1">NBRC 105001</strain>
    </source>
</reference>
<protein>
    <submittedName>
        <fullName evidence="2">Uncharacterized protein</fullName>
    </submittedName>
</protein>